<evidence type="ECO:0000313" key="2">
    <source>
        <dbReference type="Proteomes" id="UP000593561"/>
    </source>
</evidence>
<comment type="caution">
    <text evidence="1">The sequence shown here is derived from an EMBL/GenBank/DDBJ whole genome shotgun (WGS) entry which is preliminary data.</text>
</comment>
<dbReference type="AlphaFoldDB" id="A0A7J8S015"/>
<gene>
    <name evidence="1" type="ORF">Godav_028577</name>
</gene>
<proteinExistence type="predicted"/>
<name>A0A7J8S015_GOSDV</name>
<accession>A0A7J8S015</accession>
<keyword evidence="2" id="KW-1185">Reference proteome</keyword>
<feature type="non-terminal residue" evidence="1">
    <location>
        <position position="1"/>
    </location>
</feature>
<organism evidence="1 2">
    <name type="scientific">Gossypium davidsonii</name>
    <name type="common">Davidson's cotton</name>
    <name type="synonym">Gossypium klotzschianum subsp. davidsonii</name>
    <dbReference type="NCBI Taxonomy" id="34287"/>
    <lineage>
        <taxon>Eukaryota</taxon>
        <taxon>Viridiplantae</taxon>
        <taxon>Streptophyta</taxon>
        <taxon>Embryophyta</taxon>
        <taxon>Tracheophyta</taxon>
        <taxon>Spermatophyta</taxon>
        <taxon>Magnoliopsida</taxon>
        <taxon>eudicotyledons</taxon>
        <taxon>Gunneridae</taxon>
        <taxon>Pentapetalae</taxon>
        <taxon>rosids</taxon>
        <taxon>malvids</taxon>
        <taxon>Malvales</taxon>
        <taxon>Malvaceae</taxon>
        <taxon>Malvoideae</taxon>
        <taxon>Gossypium</taxon>
    </lineage>
</organism>
<reference evidence="1 2" key="1">
    <citation type="journal article" date="2019" name="Genome Biol. Evol.">
        <title>Insights into the evolution of the New World diploid cottons (Gossypium, subgenus Houzingenia) based on genome sequencing.</title>
        <authorList>
            <person name="Grover C.E."/>
            <person name="Arick M.A. 2nd"/>
            <person name="Thrash A."/>
            <person name="Conover J.L."/>
            <person name="Sanders W.S."/>
            <person name="Peterson D.G."/>
            <person name="Frelichowski J.E."/>
            <person name="Scheffler J.A."/>
            <person name="Scheffler B.E."/>
            <person name="Wendel J.F."/>
        </authorList>
    </citation>
    <scope>NUCLEOTIDE SEQUENCE [LARGE SCALE GENOMIC DNA]</scope>
    <source>
        <strain evidence="1">27</strain>
        <tissue evidence="1">Leaf</tissue>
    </source>
</reference>
<sequence>VEEDYEGRKVLEKKVVQLKFGVALRLRGGSNRYVMIVGGRTLVNNMNMDKGVQELRRFVMVEHIKDQHNYGGRMA</sequence>
<evidence type="ECO:0000313" key="1">
    <source>
        <dbReference type="EMBL" id="MBA0619399.1"/>
    </source>
</evidence>
<dbReference type="EMBL" id="JABFAC010000007">
    <property type="protein sequence ID" value="MBA0619399.1"/>
    <property type="molecule type" value="Genomic_DNA"/>
</dbReference>
<dbReference type="Proteomes" id="UP000593561">
    <property type="component" value="Unassembled WGS sequence"/>
</dbReference>
<protein>
    <submittedName>
        <fullName evidence="1">Uncharacterized protein</fullName>
    </submittedName>
</protein>